<evidence type="ECO:0000256" key="3">
    <source>
        <dbReference type="ARBA" id="ARBA00037033"/>
    </source>
</evidence>
<keyword evidence="1" id="KW-0677">Repeat</keyword>
<evidence type="ECO:0000256" key="2">
    <source>
        <dbReference type="ARBA" id="ARBA00022803"/>
    </source>
</evidence>
<dbReference type="PANTHER" id="PTHR45883:SF2">
    <property type="entry name" value="HSC70-INTERACTING PROTEIN"/>
    <property type="match status" value="1"/>
</dbReference>
<dbReference type="GO" id="GO:0030544">
    <property type="term" value="F:Hsp70 protein binding"/>
    <property type="evidence" value="ECO:0007669"/>
    <property type="project" value="TreeGrafter"/>
</dbReference>
<dbReference type="WBParaSite" id="sdigi.contig1.g167.t1">
    <property type="protein sequence ID" value="sdigi.contig1.g167.t1"/>
    <property type="gene ID" value="sdigi.contig1.g167"/>
</dbReference>
<dbReference type="Proteomes" id="UP000887581">
    <property type="component" value="Unplaced"/>
</dbReference>
<evidence type="ECO:0000256" key="1">
    <source>
        <dbReference type="ARBA" id="ARBA00022737"/>
    </source>
</evidence>
<evidence type="ECO:0000313" key="6">
    <source>
        <dbReference type="Proteomes" id="UP000887581"/>
    </source>
</evidence>
<comment type="function">
    <text evidence="3">One HIP oligomer binds the ATPase domains of at least two HSC70 molecules dependent on activation of the HSC70 ATPase by HSP40. Stabilizes the ADP state of HSC70 that has a high affinity for substrate protein. Through its own chaperone activity, it may contribute to the interaction of HSC70 with various target proteins.</text>
</comment>
<dbReference type="InterPro" id="IPR006636">
    <property type="entry name" value="STI1_HS-bd"/>
</dbReference>
<evidence type="ECO:0000259" key="5">
    <source>
        <dbReference type="SMART" id="SM00727"/>
    </source>
</evidence>
<proteinExistence type="predicted"/>
<feature type="domain" description="STI1" evidence="5">
    <location>
        <begin position="126"/>
        <end position="165"/>
    </location>
</feature>
<dbReference type="Gene3D" id="1.10.260.100">
    <property type="match status" value="1"/>
</dbReference>
<keyword evidence="6" id="KW-1185">Reference proteome</keyword>
<protein>
    <submittedName>
        <fullName evidence="7">STI1 domain-containing protein</fullName>
    </submittedName>
</protein>
<dbReference type="AlphaFoldDB" id="A0A915PB31"/>
<dbReference type="PANTHER" id="PTHR45883">
    <property type="entry name" value="HSC70-INTERACTING PROTEIN"/>
    <property type="match status" value="1"/>
</dbReference>
<name>A0A915PB31_9BILA</name>
<reference evidence="7" key="1">
    <citation type="submission" date="2022-11" db="UniProtKB">
        <authorList>
            <consortium name="WormBaseParasite"/>
        </authorList>
    </citation>
    <scope>IDENTIFICATION</scope>
</reference>
<accession>A0A915PB31</accession>
<feature type="region of interest" description="Disordered" evidence="4">
    <location>
        <begin position="177"/>
        <end position="207"/>
    </location>
</feature>
<evidence type="ECO:0000313" key="7">
    <source>
        <dbReference type="WBParaSite" id="sdigi.contig1.g167.t1"/>
    </source>
</evidence>
<evidence type="ECO:0000256" key="4">
    <source>
        <dbReference type="SAM" id="MobiDB-lite"/>
    </source>
</evidence>
<dbReference type="SMART" id="SM00727">
    <property type="entry name" value="STI1"/>
    <property type="match status" value="1"/>
</dbReference>
<sequence length="207" mass="23189">MLLLNADHPCEKQLYQVLYPTPTISKPHRFFRFLLDNICSSCVRRLEHRKRGGSACLIGSAKKILERNRNKERRKEEKELKARQERVRQAQEAQKRGEQEDKQHADGAGSFGGFSIPKGLEKIFQDPEVMSLLQDEAMLAAYMDIINNPANIAKHMSNPKVMKLFSKIGNATGGFHMGGGNSQMGQPADDGTTNMTPPNKAPEPDLD</sequence>
<feature type="compositionally biased region" description="Basic and acidic residues" evidence="4">
    <location>
        <begin position="68"/>
        <end position="105"/>
    </location>
</feature>
<dbReference type="InterPro" id="IPR041243">
    <property type="entry name" value="STI1/HOP_DP"/>
</dbReference>
<keyword evidence="2" id="KW-0802">TPR repeat</keyword>
<dbReference type="Pfam" id="PF17830">
    <property type="entry name" value="STI1-HOP_DP"/>
    <property type="match status" value="1"/>
</dbReference>
<feature type="region of interest" description="Disordered" evidence="4">
    <location>
        <begin position="68"/>
        <end position="111"/>
    </location>
</feature>
<organism evidence="6 7">
    <name type="scientific">Setaria digitata</name>
    <dbReference type="NCBI Taxonomy" id="48799"/>
    <lineage>
        <taxon>Eukaryota</taxon>
        <taxon>Metazoa</taxon>
        <taxon>Ecdysozoa</taxon>
        <taxon>Nematoda</taxon>
        <taxon>Chromadorea</taxon>
        <taxon>Rhabditida</taxon>
        <taxon>Spirurina</taxon>
        <taxon>Spiruromorpha</taxon>
        <taxon>Filarioidea</taxon>
        <taxon>Setariidae</taxon>
        <taxon>Setaria</taxon>
    </lineage>
</organism>